<proteinExistence type="predicted"/>
<evidence type="ECO:0000313" key="1">
    <source>
        <dbReference type="EMBL" id="APZ93871.1"/>
    </source>
</evidence>
<dbReference type="Proteomes" id="UP000187735">
    <property type="component" value="Chromosome"/>
</dbReference>
<organism evidence="1 2">
    <name type="scientific">Fuerstiella marisgermanici</name>
    <dbReference type="NCBI Taxonomy" id="1891926"/>
    <lineage>
        <taxon>Bacteria</taxon>
        <taxon>Pseudomonadati</taxon>
        <taxon>Planctomycetota</taxon>
        <taxon>Planctomycetia</taxon>
        <taxon>Planctomycetales</taxon>
        <taxon>Planctomycetaceae</taxon>
        <taxon>Fuerstiella</taxon>
    </lineage>
</organism>
<dbReference type="OrthoDB" id="211605at2"/>
<dbReference type="EMBL" id="CP017641">
    <property type="protein sequence ID" value="APZ93871.1"/>
    <property type="molecule type" value="Genomic_DNA"/>
</dbReference>
<dbReference type="KEGG" id="fmr:Fuma_03489"/>
<accession>A0A1P8WII6</accession>
<gene>
    <name evidence="1" type="ORF">Fuma_03489</name>
</gene>
<evidence type="ECO:0000313" key="2">
    <source>
        <dbReference type="Proteomes" id="UP000187735"/>
    </source>
</evidence>
<dbReference type="STRING" id="1891926.Fuma_03489"/>
<dbReference type="AlphaFoldDB" id="A0A1P8WII6"/>
<name>A0A1P8WII6_9PLAN</name>
<reference evidence="1 2" key="1">
    <citation type="journal article" date="2016" name="Front. Microbiol.">
        <title>Fuerstia marisgermanicae gen. nov., sp. nov., an Unusual Member of the Phylum Planctomycetes from the German Wadden Sea.</title>
        <authorList>
            <person name="Kohn T."/>
            <person name="Heuer A."/>
            <person name="Jogler M."/>
            <person name="Vollmers J."/>
            <person name="Boedeker C."/>
            <person name="Bunk B."/>
            <person name="Rast P."/>
            <person name="Borchert D."/>
            <person name="Glockner I."/>
            <person name="Freese H.M."/>
            <person name="Klenk H.P."/>
            <person name="Overmann J."/>
            <person name="Kaster A.K."/>
            <person name="Rohde M."/>
            <person name="Wiegand S."/>
            <person name="Jogler C."/>
        </authorList>
    </citation>
    <scope>NUCLEOTIDE SEQUENCE [LARGE SCALE GENOMIC DNA]</scope>
    <source>
        <strain evidence="1 2">NH11</strain>
    </source>
</reference>
<dbReference type="RefSeq" id="WP_077025266.1">
    <property type="nucleotide sequence ID" value="NZ_CP017641.1"/>
</dbReference>
<sequence length="224" mass="23048">MNFSSQQIEAITQRVLRELNSRGIAVASARPPNGKSQAASKSETNGLPLNEKVITEESLVAAAAAGRTISVAAGAIITPSGHDYIRRHSITISSTVARKTASSTGTVITVGECSAATSAASTAGWTALTAGCERDAASKARELMGSPVVCCGGVASITACLLNRSEKVRAAVVTLQTDVPALTAAMQPNVLCLESAWAFSQLLKLLRGHSAGNGTPASWKELSR</sequence>
<keyword evidence="2" id="KW-1185">Reference proteome</keyword>
<protein>
    <submittedName>
        <fullName evidence="1">Uncharacterized protein</fullName>
    </submittedName>
</protein>